<dbReference type="AlphaFoldDB" id="A0A222FH70"/>
<dbReference type="Gene3D" id="3.40.190.10">
    <property type="entry name" value="Periplasmic binding protein-like II"/>
    <property type="match status" value="2"/>
</dbReference>
<organism evidence="2 3">
    <name type="scientific">Bacterioplanes sanyensis</name>
    <dbReference type="NCBI Taxonomy" id="1249553"/>
    <lineage>
        <taxon>Bacteria</taxon>
        <taxon>Pseudomonadati</taxon>
        <taxon>Pseudomonadota</taxon>
        <taxon>Gammaproteobacteria</taxon>
        <taxon>Oceanospirillales</taxon>
        <taxon>Oceanospirillaceae</taxon>
        <taxon>Bacterioplanes</taxon>
    </lineage>
</organism>
<keyword evidence="1" id="KW-0472">Membrane</keyword>
<dbReference type="EMBL" id="CP022530">
    <property type="protein sequence ID" value="ASP37771.1"/>
    <property type="molecule type" value="Genomic_DNA"/>
</dbReference>
<keyword evidence="1" id="KW-1133">Transmembrane helix</keyword>
<accession>A0A222FH70</accession>
<proteinExistence type="predicted"/>
<protein>
    <submittedName>
        <fullName evidence="2">Uncharacterized protein</fullName>
    </submittedName>
</protein>
<gene>
    <name evidence="2" type="ORF">CHH28_03370</name>
</gene>
<feature type="transmembrane region" description="Helical" evidence="1">
    <location>
        <begin position="12"/>
        <end position="31"/>
    </location>
</feature>
<evidence type="ECO:0000256" key="1">
    <source>
        <dbReference type="SAM" id="Phobius"/>
    </source>
</evidence>
<dbReference type="Proteomes" id="UP000202440">
    <property type="component" value="Chromosome"/>
</dbReference>
<evidence type="ECO:0000313" key="2">
    <source>
        <dbReference type="EMBL" id="ASP37771.1"/>
    </source>
</evidence>
<name>A0A222FH70_9GAMM</name>
<keyword evidence="1" id="KW-0812">Transmembrane</keyword>
<keyword evidence="3" id="KW-1185">Reference proteome</keyword>
<sequence length="284" mass="32006">MSVSAPKKADAIASAMIKAGFIPAFLCPFISTQDAFMMLRALVMLLLSAPVAADSVVFAAGNSMPPYVIPGTQNGIALERVRAALTLQNLQLQVLFGSNSENLTAFQSGAADAILIAIKDSPETYTSSQPIMTLRNVAISLKPRTLQQISDLARYRVGAFSLASQLLPQPFAETVQRSPSYKEYPRQIEQVRALFANEQDVLIMERTIFRYFFSQLRQQDPANPVYQQPPIYYELFPHSRYFAGFRDPQLRDQFDLGLQQLQRQGDYDAIRTRYEQLMDDYLLR</sequence>
<dbReference type="KEGG" id="bsan:CHH28_03370"/>
<dbReference type="SUPFAM" id="SSF53850">
    <property type="entry name" value="Periplasmic binding protein-like II"/>
    <property type="match status" value="1"/>
</dbReference>
<feature type="transmembrane region" description="Helical" evidence="1">
    <location>
        <begin position="37"/>
        <end position="60"/>
    </location>
</feature>
<reference evidence="2 3" key="1">
    <citation type="submission" date="2017-07" db="EMBL/GenBank/DDBJ databases">
        <title>Annotated genome sequence of Bacterioplanes sanyensis isolated from Red Sea.</title>
        <authorList>
            <person name="Rehman Z.U."/>
        </authorList>
    </citation>
    <scope>NUCLEOTIDE SEQUENCE [LARGE SCALE GENOMIC DNA]</scope>
    <source>
        <strain evidence="2 3">NV9</strain>
    </source>
</reference>
<evidence type="ECO:0000313" key="3">
    <source>
        <dbReference type="Proteomes" id="UP000202440"/>
    </source>
</evidence>